<reference evidence="3 4" key="1">
    <citation type="journal article" date="2022" name="DNA Res.">
        <title>Genome analysis of five recently described species of the CUG-Ser clade uncovers Candida theae as a new hybrid lineage with pathogenic potential in the Candida parapsilosis species complex.</title>
        <authorList>
            <person name="Mixao V."/>
            <person name="Del Olmo V."/>
            <person name="Hegedusova E."/>
            <person name="Saus E."/>
            <person name="Pryszcz L."/>
            <person name="Cillingova A."/>
            <person name="Nosek J."/>
            <person name="Gabaldon T."/>
        </authorList>
    </citation>
    <scope>NUCLEOTIDE SEQUENCE [LARGE SCALE GENOMIC DNA]</scope>
    <source>
        <strain evidence="3 4">CBS 12239</strain>
    </source>
</reference>
<keyword evidence="2" id="KW-0805">Transcription regulation</keyword>
<proteinExistence type="inferred from homology"/>
<comment type="similarity">
    <text evidence="2">Belongs to the ENY2 family.</text>
</comment>
<dbReference type="GO" id="GO:0006325">
    <property type="term" value="P:chromatin organization"/>
    <property type="evidence" value="ECO:0007669"/>
    <property type="project" value="UniProtKB-KW"/>
</dbReference>
<comment type="function">
    <text evidence="2">Involved in mRNA export coupled transcription activation by association with both the TREX-2 and the SAGA complexes. At the promoters, SAGA is required for recruitment of the basal transcription machinery. It influences RNA polymerase II transcriptional activity through different activities such as TBP interaction and promoter selectivity, interaction with transcription activators, and chromatin modification through histone acetylation and deubiquitination. Within the SAGA complex, participates to a subcomplex required for deubiquitination of H2B and for the maintenance of steady-state H3 methylation levels. The TREX-2 complex functions in docking export-competent ribonucleoprotein particles (mRNPs) to the nuclear entrance of the nuclear pore complex (nuclear basket). TREX-2 participates in mRNA export and accurate chromatin positioning in the nucleus by tethering genes to the nuclear periphery. May also be involved in cytoplasmic mRNA decay by interaction with components of P-bodies.</text>
</comment>
<gene>
    <name evidence="2" type="primary">SUS1</name>
    <name evidence="3" type="ORF">KGF57_001725</name>
</gene>
<dbReference type="GO" id="GO:0005654">
    <property type="term" value="C:nucleoplasm"/>
    <property type="evidence" value="ECO:0007669"/>
    <property type="project" value="UniProtKB-SubCell"/>
</dbReference>
<dbReference type="GO" id="GO:0003713">
    <property type="term" value="F:transcription coactivator activity"/>
    <property type="evidence" value="ECO:0007669"/>
    <property type="project" value="UniProtKB-UniRule"/>
</dbReference>
<keyword evidence="4" id="KW-1185">Reference proteome</keyword>
<dbReference type="GO" id="GO:0015031">
    <property type="term" value="P:protein transport"/>
    <property type="evidence" value="ECO:0007669"/>
    <property type="project" value="UniProtKB-KW"/>
</dbReference>
<protein>
    <recommendedName>
        <fullName evidence="2">Transcription and mRNA export factor SUS1</fullName>
    </recommendedName>
</protein>
<dbReference type="EMBL" id="JAIHNG010000076">
    <property type="protein sequence ID" value="KAI5961488.1"/>
    <property type="molecule type" value="Genomic_DNA"/>
</dbReference>
<sequence>MINRQNSEAHHLWHTISNGYAYLGLSLNNYRGFTFATEAFHLGHLSSIATTPKMTQQDELNQIKSKIQEHLVASGNYDLINKQLKLQLYESGWYDKVAQIANDRLNEGGDKKKLETKSLGDLYAYVRPKAEESIPLEVKENIKKKIEEYLDGIIQ</sequence>
<evidence type="ECO:0000256" key="2">
    <source>
        <dbReference type="HAMAP-Rule" id="MF_03046"/>
    </source>
</evidence>
<comment type="subcellular location">
    <subcellularLocation>
        <location evidence="2">Nucleus</location>
        <location evidence="2">Nucleoplasm</location>
    </subcellularLocation>
    <subcellularLocation>
        <location evidence="2">Cytoplasm</location>
        <location evidence="2">P-body</location>
    </subcellularLocation>
</comment>
<dbReference type="Pfam" id="PF10163">
    <property type="entry name" value="EnY2"/>
    <property type="match status" value="1"/>
</dbReference>
<dbReference type="GO" id="GO:0071819">
    <property type="term" value="C:DUBm complex"/>
    <property type="evidence" value="ECO:0007669"/>
    <property type="project" value="UniProtKB-UniRule"/>
</dbReference>
<keyword evidence="2" id="KW-0963">Cytoplasm</keyword>
<dbReference type="Proteomes" id="UP001204833">
    <property type="component" value="Unassembled WGS sequence"/>
</dbReference>
<dbReference type="Gene3D" id="1.10.246.140">
    <property type="match status" value="1"/>
</dbReference>
<evidence type="ECO:0000313" key="4">
    <source>
        <dbReference type="Proteomes" id="UP001204833"/>
    </source>
</evidence>
<keyword evidence="1 2" id="KW-0811">Translocation</keyword>
<dbReference type="GO" id="GO:0000932">
    <property type="term" value="C:P-body"/>
    <property type="evidence" value="ECO:0007669"/>
    <property type="project" value="UniProtKB-SubCell"/>
</dbReference>
<dbReference type="GO" id="GO:0070390">
    <property type="term" value="C:transcription export complex 2"/>
    <property type="evidence" value="ECO:0007669"/>
    <property type="project" value="UniProtKB-UniRule"/>
</dbReference>
<evidence type="ECO:0000256" key="1">
    <source>
        <dbReference type="ARBA" id="ARBA00023010"/>
    </source>
</evidence>
<dbReference type="InterPro" id="IPR018783">
    <property type="entry name" value="TF_ENY2"/>
</dbReference>
<comment type="subunit">
    <text evidence="2">Component of the nuclear pore complex (NPC)-associated TREX-2 complex (transcription and export complex 2), composed of at least SUS1, SAC3, THP1, SEM1, and CDC31. TREX-2 contains 2 SUS1 chains. The TREX-2 complex interacts with the nucleoporin NUP1. Component of the 1.8 MDa SAGA transcription coactivator-HAT complex. SAGA is built of 5 distinct domains with specialized functions. Within the SAGA complex, SUS1, SGF11, SGF73 and UBP8 form an additional subcomplex of SAGA called the DUB module (deubiquitination module). Interacts directly with THP1, SAC3, SGF11, and with the RNA polymerase II.</text>
</comment>
<comment type="caution">
    <text evidence="3">The sequence shown here is derived from an EMBL/GenBank/DDBJ whole genome shotgun (WGS) entry which is preliminary data.</text>
</comment>
<evidence type="ECO:0000313" key="3">
    <source>
        <dbReference type="EMBL" id="KAI5961488.1"/>
    </source>
</evidence>
<name>A0AAD5FZN8_9ASCO</name>
<keyword evidence="2" id="KW-0539">Nucleus</keyword>
<accession>A0AAD5FZN8</accession>
<keyword evidence="2" id="KW-0509">mRNA transport</keyword>
<organism evidence="3 4">
    <name type="scientific">Candida theae</name>
    <dbReference type="NCBI Taxonomy" id="1198502"/>
    <lineage>
        <taxon>Eukaryota</taxon>
        <taxon>Fungi</taxon>
        <taxon>Dikarya</taxon>
        <taxon>Ascomycota</taxon>
        <taxon>Saccharomycotina</taxon>
        <taxon>Pichiomycetes</taxon>
        <taxon>Debaryomycetaceae</taxon>
        <taxon>Candida/Lodderomyces clade</taxon>
        <taxon>Candida</taxon>
    </lineage>
</organism>
<dbReference type="GO" id="GO:0005643">
    <property type="term" value="C:nuclear pore"/>
    <property type="evidence" value="ECO:0007669"/>
    <property type="project" value="UniProtKB-UniRule"/>
</dbReference>
<keyword evidence="2" id="KW-0010">Activator</keyword>
<dbReference type="GO" id="GO:0006368">
    <property type="term" value="P:transcription elongation by RNA polymerase II"/>
    <property type="evidence" value="ECO:0007669"/>
    <property type="project" value="UniProtKB-UniRule"/>
</dbReference>
<dbReference type="GO" id="GO:0006406">
    <property type="term" value="P:mRNA export from nucleus"/>
    <property type="evidence" value="ECO:0007669"/>
    <property type="project" value="UniProtKB-UniRule"/>
</dbReference>
<keyword evidence="2" id="KW-0813">Transport</keyword>
<dbReference type="AlphaFoldDB" id="A0AAD5FZN8"/>
<dbReference type="HAMAP" id="MF_03046">
    <property type="entry name" value="ENY2_Sus1"/>
    <property type="match status" value="1"/>
</dbReference>
<dbReference type="PANTHER" id="PTHR12514">
    <property type="entry name" value="ENHANCER OF YELLOW 2 TRANSCRIPTION FACTOR"/>
    <property type="match status" value="1"/>
</dbReference>
<keyword evidence="2" id="KW-0804">Transcription</keyword>
<dbReference type="GO" id="GO:0000124">
    <property type="term" value="C:SAGA complex"/>
    <property type="evidence" value="ECO:0007669"/>
    <property type="project" value="UniProtKB-UniRule"/>
</dbReference>
<keyword evidence="2" id="KW-0653">Protein transport</keyword>
<keyword evidence="2" id="KW-0156">Chromatin regulator</keyword>
<dbReference type="InterPro" id="IPR038212">
    <property type="entry name" value="TF_EnY2_sf"/>
</dbReference>